<keyword evidence="3" id="KW-1185">Reference proteome</keyword>
<evidence type="ECO:0000313" key="2">
    <source>
        <dbReference type="EMBL" id="WPK12278.1"/>
    </source>
</evidence>
<evidence type="ECO:0000313" key="3">
    <source>
        <dbReference type="Proteomes" id="UP001322664"/>
    </source>
</evidence>
<dbReference type="InterPro" id="IPR011604">
    <property type="entry name" value="PDDEXK-like_dom_sf"/>
</dbReference>
<sequence length="269" mass="31369">MQQPTPTFQLTKDNYHSREANQHYMSVSQFKQAMTCEAAMIAELKGEFTRPHSTALSVGSYLHAAFESDEAFAQYAEENHDSIFKARGGKYADYEKADEMIETIKNDRFCMFALEGEKEVIMTGELFGAQWKIKVDNINHQRGFFTDLKSTQELAKRYWSEKYSNYVSFVQAYDYVLQMYVYREIIYRNTGRYYNPYIVAVTKESPPDKAVLHFDSERFSFESEYIQLLLPSMLEAKAGTKNGHRCEKCAYCRATKQLESSFEIEYLLD</sequence>
<dbReference type="Gene3D" id="3.90.320.10">
    <property type="match status" value="1"/>
</dbReference>
<dbReference type="RefSeq" id="WP_319837057.1">
    <property type="nucleotide sequence ID" value="NZ_CP137624.1"/>
</dbReference>
<feature type="domain" description="Putative exodeoxyribonuclease 8 PDDEXK-like" evidence="1">
    <location>
        <begin position="26"/>
        <end position="255"/>
    </location>
</feature>
<dbReference type="InterPro" id="IPR024432">
    <property type="entry name" value="Put_RecE_PDDEXK-like_dom"/>
</dbReference>
<protein>
    <submittedName>
        <fullName evidence="2">PD-(D/E)XK nuclease-like domain-containing protein</fullName>
    </submittedName>
</protein>
<dbReference type="Pfam" id="PF12684">
    <property type="entry name" value="DUF3799"/>
    <property type="match status" value="1"/>
</dbReference>
<dbReference type="EMBL" id="CP137624">
    <property type="protein sequence ID" value="WPK12278.1"/>
    <property type="molecule type" value="Genomic_DNA"/>
</dbReference>
<proteinExistence type="predicted"/>
<accession>A0ABZ0RZB9</accession>
<reference evidence="2 3" key="1">
    <citation type="submission" date="2023-09" db="EMBL/GenBank/DDBJ databases">
        <authorList>
            <person name="Page C.A."/>
            <person name="Perez-Diaz I.M."/>
        </authorList>
    </citation>
    <scope>NUCLEOTIDE SEQUENCE [LARGE SCALE GENOMIC DNA]</scope>
    <source>
        <strain evidence="2 3">Ll15</strain>
    </source>
</reference>
<name>A0ABZ0RZB9_9BACI</name>
<dbReference type="Proteomes" id="UP001322664">
    <property type="component" value="Chromosome"/>
</dbReference>
<organism evidence="2 3">
    <name type="scientific">Lysinibacillus louembei</name>
    <dbReference type="NCBI Taxonomy" id="1470088"/>
    <lineage>
        <taxon>Bacteria</taxon>
        <taxon>Bacillati</taxon>
        <taxon>Bacillota</taxon>
        <taxon>Bacilli</taxon>
        <taxon>Bacillales</taxon>
        <taxon>Bacillaceae</taxon>
        <taxon>Lysinibacillus</taxon>
    </lineage>
</organism>
<evidence type="ECO:0000259" key="1">
    <source>
        <dbReference type="Pfam" id="PF12684"/>
    </source>
</evidence>
<gene>
    <name evidence="2" type="ORF">R6U77_00905</name>
</gene>